<reference evidence="3 4" key="1">
    <citation type="submission" date="2021-12" db="EMBL/GenBank/DDBJ databases">
        <title>Discovery of the Pendulisporaceae a myxobacterial family with distinct sporulation behavior and unique specialized metabolism.</title>
        <authorList>
            <person name="Garcia R."/>
            <person name="Popoff A."/>
            <person name="Bader C.D."/>
            <person name="Loehr J."/>
            <person name="Walesch S."/>
            <person name="Walt C."/>
            <person name="Boldt J."/>
            <person name="Bunk B."/>
            <person name="Haeckl F.J.F.P.J."/>
            <person name="Gunesch A.P."/>
            <person name="Birkelbach J."/>
            <person name="Nuebel U."/>
            <person name="Pietschmann T."/>
            <person name="Bach T."/>
            <person name="Mueller R."/>
        </authorList>
    </citation>
    <scope>NUCLEOTIDE SEQUENCE [LARGE SCALE GENOMIC DNA]</scope>
    <source>
        <strain evidence="3 4">MSr11954</strain>
    </source>
</reference>
<feature type="region of interest" description="Disordered" evidence="1">
    <location>
        <begin position="129"/>
        <end position="179"/>
    </location>
</feature>
<feature type="transmembrane region" description="Helical" evidence="2">
    <location>
        <begin position="107"/>
        <end position="125"/>
    </location>
</feature>
<organism evidence="3 4">
    <name type="scientific">Pendulispora albinea</name>
    <dbReference type="NCBI Taxonomy" id="2741071"/>
    <lineage>
        <taxon>Bacteria</taxon>
        <taxon>Pseudomonadati</taxon>
        <taxon>Myxococcota</taxon>
        <taxon>Myxococcia</taxon>
        <taxon>Myxococcales</taxon>
        <taxon>Sorangiineae</taxon>
        <taxon>Pendulisporaceae</taxon>
        <taxon>Pendulispora</taxon>
    </lineage>
</organism>
<keyword evidence="2" id="KW-1133">Transmembrane helix</keyword>
<feature type="compositionally biased region" description="Low complexity" evidence="1">
    <location>
        <begin position="131"/>
        <end position="143"/>
    </location>
</feature>
<dbReference type="RefSeq" id="WP_394825133.1">
    <property type="nucleotide sequence ID" value="NZ_CP089984.1"/>
</dbReference>
<evidence type="ECO:0000313" key="4">
    <source>
        <dbReference type="Proteomes" id="UP001370348"/>
    </source>
</evidence>
<keyword evidence="4" id="KW-1185">Reference proteome</keyword>
<proteinExistence type="predicted"/>
<evidence type="ECO:0000256" key="2">
    <source>
        <dbReference type="SAM" id="Phobius"/>
    </source>
</evidence>
<name>A0ABZ2LX40_9BACT</name>
<evidence type="ECO:0000256" key="1">
    <source>
        <dbReference type="SAM" id="MobiDB-lite"/>
    </source>
</evidence>
<gene>
    <name evidence="3" type="ORF">LZC94_47745</name>
</gene>
<dbReference type="EMBL" id="CP089984">
    <property type="protein sequence ID" value="WXB15504.1"/>
    <property type="molecule type" value="Genomic_DNA"/>
</dbReference>
<dbReference type="Proteomes" id="UP001370348">
    <property type="component" value="Chromosome"/>
</dbReference>
<accession>A0ABZ2LX40</accession>
<sequence length="179" mass="18235">MLKRIFVGLVLGLVMGSLVAALVVKGLGMLAFPKILAYLFAGVTGVVTGLVAGKPIWAQGGQIEAGLKAGFGALVGVGLMYAMRHWLHLQVDIAPLGAAGIGGVGELPAVSLPLIGAFLAAFYSADNTPEDAASADKSGAKGARLPEKKAPAGKRTRVASSEDDEDVDADVAIGKRSKR</sequence>
<protein>
    <submittedName>
        <fullName evidence="3">Uncharacterized protein</fullName>
    </submittedName>
</protein>
<feature type="transmembrane region" description="Helical" evidence="2">
    <location>
        <begin position="31"/>
        <end position="53"/>
    </location>
</feature>
<keyword evidence="2" id="KW-0472">Membrane</keyword>
<feature type="transmembrane region" description="Helical" evidence="2">
    <location>
        <begin position="65"/>
        <end position="87"/>
    </location>
</feature>
<keyword evidence="2" id="KW-0812">Transmembrane</keyword>
<evidence type="ECO:0000313" key="3">
    <source>
        <dbReference type="EMBL" id="WXB15504.1"/>
    </source>
</evidence>